<sequence length="194" mass="19950">MKTKKILETVVFGAALMAGQAGAAPISLQGSTITGSYNDSPAGMLGLDHSFAAEPGSNTTAFAANDLEFLTGDTLFGFDFATGGQLTVYLNDLTVTPGDYRVVFDFGTTLAQKIGSFELLDTSGIGALPTLSILNDHRIALDLSSVTWNDAFGSFTAQIGTADVPEPGGIALLLAGTAGLALARTRRRKAGAQG</sequence>
<reference evidence="2" key="1">
    <citation type="submission" date="2021-11" db="EMBL/GenBank/DDBJ databases">
        <title>The complete genome of Massilia sp sp. G4R7.</title>
        <authorList>
            <person name="Liu L."/>
            <person name="Yue J."/>
            <person name="Yuan J."/>
            <person name="Yang F."/>
            <person name="Li L."/>
        </authorList>
    </citation>
    <scope>NUCLEOTIDE SEQUENCE</scope>
    <source>
        <strain evidence="2">G4R7</strain>
    </source>
</reference>
<dbReference type="RefSeq" id="WP_231056931.1">
    <property type="nucleotide sequence ID" value="NZ_JAJNOC010000001.1"/>
</dbReference>
<accession>A0ABS8Q1M5</accession>
<evidence type="ECO:0000256" key="1">
    <source>
        <dbReference type="SAM" id="SignalP"/>
    </source>
</evidence>
<proteinExistence type="predicted"/>
<keyword evidence="1" id="KW-0732">Signal</keyword>
<dbReference type="InterPro" id="IPR013424">
    <property type="entry name" value="Ice-binding_C"/>
</dbReference>
<dbReference type="NCBIfam" id="TIGR02595">
    <property type="entry name" value="PEP_CTERM"/>
    <property type="match status" value="1"/>
</dbReference>
<dbReference type="EMBL" id="JAJNOC010000001">
    <property type="protein sequence ID" value="MCD2515629.1"/>
    <property type="molecule type" value="Genomic_DNA"/>
</dbReference>
<dbReference type="Proteomes" id="UP001179361">
    <property type="component" value="Unassembled WGS sequence"/>
</dbReference>
<name>A0ABS8Q1M5_9BURK</name>
<feature type="signal peptide" evidence="1">
    <location>
        <begin position="1"/>
        <end position="23"/>
    </location>
</feature>
<protein>
    <submittedName>
        <fullName evidence="2">PEP-CTERM sorting domain-containing protein</fullName>
    </submittedName>
</protein>
<gene>
    <name evidence="2" type="ORF">LQ564_04810</name>
</gene>
<keyword evidence="3" id="KW-1185">Reference proteome</keyword>
<evidence type="ECO:0000313" key="2">
    <source>
        <dbReference type="EMBL" id="MCD2515629.1"/>
    </source>
</evidence>
<evidence type="ECO:0000313" key="3">
    <source>
        <dbReference type="Proteomes" id="UP001179361"/>
    </source>
</evidence>
<comment type="caution">
    <text evidence="2">The sequence shown here is derived from an EMBL/GenBank/DDBJ whole genome shotgun (WGS) entry which is preliminary data.</text>
</comment>
<feature type="chain" id="PRO_5045247468" evidence="1">
    <location>
        <begin position="24"/>
        <end position="194"/>
    </location>
</feature>
<organism evidence="2 3">
    <name type="scientific">Massilia phyllostachyos</name>
    <dbReference type="NCBI Taxonomy" id="2898585"/>
    <lineage>
        <taxon>Bacteria</taxon>
        <taxon>Pseudomonadati</taxon>
        <taxon>Pseudomonadota</taxon>
        <taxon>Betaproteobacteria</taxon>
        <taxon>Burkholderiales</taxon>
        <taxon>Oxalobacteraceae</taxon>
        <taxon>Telluria group</taxon>
        <taxon>Massilia</taxon>
    </lineage>
</organism>